<sequence length="46" mass="5619">SNYQKKYEVKEELVLNFSIIHCRNQVVRMVLNISFLWSQDNQCRMI</sequence>
<organism evidence="1 2">
    <name type="scientific">Nephila pilipes</name>
    <name type="common">Giant wood spider</name>
    <name type="synonym">Nephila maculata</name>
    <dbReference type="NCBI Taxonomy" id="299642"/>
    <lineage>
        <taxon>Eukaryota</taxon>
        <taxon>Metazoa</taxon>
        <taxon>Ecdysozoa</taxon>
        <taxon>Arthropoda</taxon>
        <taxon>Chelicerata</taxon>
        <taxon>Arachnida</taxon>
        <taxon>Araneae</taxon>
        <taxon>Araneomorphae</taxon>
        <taxon>Entelegynae</taxon>
        <taxon>Araneoidea</taxon>
        <taxon>Nephilidae</taxon>
        <taxon>Nephila</taxon>
    </lineage>
</organism>
<gene>
    <name evidence="1" type="ORF">NPIL_318511</name>
</gene>
<accession>A0A8X6PS00</accession>
<dbReference type="AlphaFoldDB" id="A0A8X6PS00"/>
<evidence type="ECO:0000313" key="2">
    <source>
        <dbReference type="Proteomes" id="UP000887013"/>
    </source>
</evidence>
<evidence type="ECO:0000313" key="1">
    <source>
        <dbReference type="EMBL" id="GFT86025.1"/>
    </source>
</evidence>
<protein>
    <submittedName>
        <fullName evidence="1">Uncharacterized protein</fullName>
    </submittedName>
</protein>
<name>A0A8X6PS00_NEPPI</name>
<keyword evidence="2" id="KW-1185">Reference proteome</keyword>
<proteinExistence type="predicted"/>
<comment type="caution">
    <text evidence="1">The sequence shown here is derived from an EMBL/GenBank/DDBJ whole genome shotgun (WGS) entry which is preliminary data.</text>
</comment>
<dbReference type="EMBL" id="BMAW01073055">
    <property type="protein sequence ID" value="GFT86025.1"/>
    <property type="molecule type" value="Genomic_DNA"/>
</dbReference>
<feature type="non-terminal residue" evidence="1">
    <location>
        <position position="46"/>
    </location>
</feature>
<dbReference type="Proteomes" id="UP000887013">
    <property type="component" value="Unassembled WGS sequence"/>
</dbReference>
<reference evidence="1" key="1">
    <citation type="submission" date="2020-08" db="EMBL/GenBank/DDBJ databases">
        <title>Multicomponent nature underlies the extraordinary mechanical properties of spider dragline silk.</title>
        <authorList>
            <person name="Kono N."/>
            <person name="Nakamura H."/>
            <person name="Mori M."/>
            <person name="Yoshida Y."/>
            <person name="Ohtoshi R."/>
            <person name="Malay A.D."/>
            <person name="Moran D.A.P."/>
            <person name="Tomita M."/>
            <person name="Numata K."/>
            <person name="Arakawa K."/>
        </authorList>
    </citation>
    <scope>NUCLEOTIDE SEQUENCE</scope>
</reference>